<protein>
    <recommendedName>
        <fullName evidence="2">Conserved hypothetical protein CHP02391 domain-containing protein</fullName>
    </recommendedName>
</protein>
<dbReference type="Proteomes" id="UP000677913">
    <property type="component" value="Unassembled WGS sequence"/>
</dbReference>
<evidence type="ECO:0000313" key="3">
    <source>
        <dbReference type="EMBL" id="MBS2966695.1"/>
    </source>
</evidence>
<organism evidence="3 4">
    <name type="scientific">Actinocrinis puniceicyclus</name>
    <dbReference type="NCBI Taxonomy" id="977794"/>
    <lineage>
        <taxon>Bacteria</taxon>
        <taxon>Bacillati</taxon>
        <taxon>Actinomycetota</taxon>
        <taxon>Actinomycetes</taxon>
        <taxon>Catenulisporales</taxon>
        <taxon>Actinospicaceae</taxon>
        <taxon>Actinocrinis</taxon>
    </lineage>
</organism>
<feature type="compositionally biased region" description="Polar residues" evidence="1">
    <location>
        <begin position="282"/>
        <end position="292"/>
    </location>
</feature>
<evidence type="ECO:0000259" key="2">
    <source>
        <dbReference type="Pfam" id="PF09509"/>
    </source>
</evidence>
<dbReference type="EMBL" id="JAGSXH010000180">
    <property type="protein sequence ID" value="MBS2966695.1"/>
    <property type="molecule type" value="Genomic_DNA"/>
</dbReference>
<dbReference type="AlphaFoldDB" id="A0A8J7WTY9"/>
<gene>
    <name evidence="3" type="ORF">KGA66_26900</name>
</gene>
<keyword evidence="4" id="KW-1185">Reference proteome</keyword>
<feature type="region of interest" description="Disordered" evidence="1">
    <location>
        <begin position="263"/>
        <end position="292"/>
    </location>
</feature>
<feature type="region of interest" description="Disordered" evidence="1">
    <location>
        <begin position="172"/>
        <end position="193"/>
    </location>
</feature>
<sequence>MDRAWMRRKLEQALEVRQQLDFHQELAAGKQLDEDGVAYFDSIPPQELVYFLMVRLEPTVQEIFRAIDPEGRFLSSDSDWNHTYTPVDRHNLERAVALVEDQQEWAVRLAPDSPSLVADQFHHWVWSAAQPLFQSGHHRAAVHAAANSVTVNTQAKVNRTDVFDDDLMNQVFSSDAPKPGKPRLRLAGDPPDKTVASRQRALMPFAAGCYAGLRNLAAHESGPDWPEHRALQALACFSVLASWIEECRVVEYDGDGGATAVTSAAAKVPAQPQRTRPPGQGVTDSSPASPTV</sequence>
<accession>A0A8J7WTY9</accession>
<feature type="domain" description="Conserved hypothetical protein CHP02391" evidence="2">
    <location>
        <begin position="120"/>
        <end position="244"/>
    </location>
</feature>
<dbReference type="RefSeq" id="WP_211472022.1">
    <property type="nucleotide sequence ID" value="NZ_JAGSXH010000180.1"/>
</dbReference>
<name>A0A8J7WTY9_9ACTN</name>
<reference evidence="3" key="1">
    <citation type="submission" date="2021-04" db="EMBL/GenBank/DDBJ databases">
        <title>Genome based classification of Actinospica acidithermotolerans sp. nov., an actinobacterium isolated from an Indonesian hot spring.</title>
        <authorList>
            <person name="Kusuma A.B."/>
            <person name="Putra K.E."/>
            <person name="Nafisah S."/>
            <person name="Loh J."/>
            <person name="Nouioui I."/>
            <person name="Goodfellow M."/>
        </authorList>
    </citation>
    <scope>NUCLEOTIDE SEQUENCE</scope>
    <source>
        <strain evidence="3">DSM 45618</strain>
    </source>
</reference>
<dbReference type="InterPro" id="IPR012654">
    <property type="entry name" value="CHP02391"/>
</dbReference>
<evidence type="ECO:0000256" key="1">
    <source>
        <dbReference type="SAM" id="MobiDB-lite"/>
    </source>
</evidence>
<evidence type="ECO:0000313" key="4">
    <source>
        <dbReference type="Proteomes" id="UP000677913"/>
    </source>
</evidence>
<comment type="caution">
    <text evidence="3">The sequence shown here is derived from an EMBL/GenBank/DDBJ whole genome shotgun (WGS) entry which is preliminary data.</text>
</comment>
<proteinExistence type="predicted"/>
<dbReference type="Pfam" id="PF09509">
    <property type="entry name" value="Hypoth_Ymh"/>
    <property type="match status" value="1"/>
</dbReference>